<evidence type="ECO:0000256" key="12">
    <source>
        <dbReference type="ARBA" id="ARBA00023157"/>
    </source>
</evidence>
<evidence type="ECO:0000256" key="5">
    <source>
        <dbReference type="ARBA" id="ARBA00022692"/>
    </source>
</evidence>
<evidence type="ECO:0000256" key="1">
    <source>
        <dbReference type="ARBA" id="ARBA00004323"/>
    </source>
</evidence>
<keyword evidence="9" id="KW-1133">Transmembrane helix</keyword>
<name>A0A0J6FH42_9BACT</name>
<dbReference type="GO" id="GO:0030158">
    <property type="term" value="F:protein xylosyltransferase activity"/>
    <property type="evidence" value="ECO:0007669"/>
    <property type="project" value="InterPro"/>
</dbReference>
<keyword evidence="8" id="KW-0735">Signal-anchor</keyword>
<keyword evidence="3" id="KW-0328">Glycosyltransferase</keyword>
<reference evidence="15 16" key="1">
    <citation type="submission" date="2015-06" db="EMBL/GenBank/DDBJ databases">
        <title>Draft Genome Sequence of Parabacteroides goldsteinii with Putative Novel Metallo-Beta-Lactamases Isolated from a Blood Culture from a Human Patient.</title>
        <authorList>
            <person name="Krogh T.J."/>
            <person name="Agergaard C.N."/>
            <person name="Moller-Jensen J."/>
            <person name="Justesen U.S."/>
        </authorList>
    </citation>
    <scope>NUCLEOTIDE SEQUENCE [LARGE SCALE GENOMIC DNA]</scope>
    <source>
        <strain evidence="15 16">910340</strain>
    </source>
</reference>
<evidence type="ECO:0000256" key="13">
    <source>
        <dbReference type="ARBA" id="ARBA00023180"/>
    </source>
</evidence>
<keyword evidence="5" id="KW-0812">Transmembrane</keyword>
<keyword evidence="4" id="KW-0808">Transferase</keyword>
<dbReference type="GO" id="GO:0016020">
    <property type="term" value="C:membrane"/>
    <property type="evidence" value="ECO:0007669"/>
    <property type="project" value="InterPro"/>
</dbReference>
<evidence type="ECO:0000256" key="7">
    <source>
        <dbReference type="ARBA" id="ARBA00022824"/>
    </source>
</evidence>
<evidence type="ECO:0000256" key="3">
    <source>
        <dbReference type="ARBA" id="ARBA00022676"/>
    </source>
</evidence>
<keyword evidence="6" id="KW-0479">Metal-binding</keyword>
<dbReference type="Proteomes" id="UP000036166">
    <property type="component" value="Unassembled WGS sequence"/>
</dbReference>
<dbReference type="InterPro" id="IPR003406">
    <property type="entry name" value="Glyco_trans_14"/>
</dbReference>
<keyword evidence="7" id="KW-0256">Endoplasmic reticulum</keyword>
<evidence type="ECO:0000256" key="6">
    <source>
        <dbReference type="ARBA" id="ARBA00022723"/>
    </source>
</evidence>
<keyword evidence="11" id="KW-0472">Membrane</keyword>
<dbReference type="GO" id="GO:0046872">
    <property type="term" value="F:metal ion binding"/>
    <property type="evidence" value="ECO:0007669"/>
    <property type="project" value="UniProtKB-KW"/>
</dbReference>
<comment type="subcellular location">
    <subcellularLocation>
        <location evidence="2">Endoplasmic reticulum membrane</location>
        <topology evidence="2">Single-pass type II membrane protein</topology>
    </subcellularLocation>
    <subcellularLocation>
        <location evidence="1">Golgi apparatus membrane</location>
        <topology evidence="1">Single-pass type II membrane protein</topology>
    </subcellularLocation>
</comment>
<evidence type="ECO:0000313" key="15">
    <source>
        <dbReference type="EMBL" id="KMM33822.1"/>
    </source>
</evidence>
<sequence length="289" mass="34149">MKHAIMIMAHANFSQLRMLVSLLDYPNFDIYIHVNSKSIDWNENLLSGCVSRAGLYFVPRVAISYCNYTQIEAIKSLLNEAVKKKYDYYHIISGADMPLMKHNEFNAFFSHNRGKEFVGFSQNPNIYLAQHYWFFSDKIRTSSSLISKFYIKLNQLLQKIQSSFGINALKSYSGYPKKGYDWWSISHGAALYVLEQETEFKRHFQYAYCPSEWLIQTILYNSDFRDSLYDIHDECRGSMRHIDWNRGQPYVWKNADFEELVTSQRAFGRKFDSHIDNEIIEKIKQYLKS</sequence>
<dbReference type="RefSeq" id="WP_046147193.1">
    <property type="nucleotide sequence ID" value="NZ_CABKUI010000002.1"/>
</dbReference>
<dbReference type="GO" id="GO:0015012">
    <property type="term" value="P:heparan sulfate proteoglycan biosynthetic process"/>
    <property type="evidence" value="ECO:0007669"/>
    <property type="project" value="TreeGrafter"/>
</dbReference>
<organism evidence="15 16">
    <name type="scientific">Parabacteroides goldsteinii</name>
    <dbReference type="NCBI Taxonomy" id="328812"/>
    <lineage>
        <taxon>Bacteria</taxon>
        <taxon>Pseudomonadati</taxon>
        <taxon>Bacteroidota</taxon>
        <taxon>Bacteroidia</taxon>
        <taxon>Bacteroidales</taxon>
        <taxon>Tannerellaceae</taxon>
        <taxon>Parabacteroides</taxon>
    </lineage>
</organism>
<accession>A0A0J6FH42</accession>
<evidence type="ECO:0000256" key="4">
    <source>
        <dbReference type="ARBA" id="ARBA00022679"/>
    </source>
</evidence>
<dbReference type="PANTHER" id="PTHR46025:SF3">
    <property type="entry name" value="XYLOSYLTRANSFERASE OXT"/>
    <property type="match status" value="1"/>
</dbReference>
<dbReference type="GO" id="GO:0050650">
    <property type="term" value="P:chondroitin sulfate proteoglycan biosynthetic process"/>
    <property type="evidence" value="ECO:0007669"/>
    <property type="project" value="TreeGrafter"/>
</dbReference>
<evidence type="ECO:0000256" key="9">
    <source>
        <dbReference type="ARBA" id="ARBA00022989"/>
    </source>
</evidence>
<keyword evidence="13" id="KW-0325">Glycoprotein</keyword>
<keyword evidence="12" id="KW-1015">Disulfide bond</keyword>
<evidence type="ECO:0000313" key="16">
    <source>
        <dbReference type="Proteomes" id="UP000036166"/>
    </source>
</evidence>
<evidence type="ECO:0000256" key="10">
    <source>
        <dbReference type="ARBA" id="ARBA00023034"/>
    </source>
</evidence>
<dbReference type="InterPro" id="IPR043538">
    <property type="entry name" value="XYLT"/>
</dbReference>
<dbReference type="EMBL" id="LFJV01000028">
    <property type="protein sequence ID" value="KMM33822.1"/>
    <property type="molecule type" value="Genomic_DNA"/>
</dbReference>
<dbReference type="Pfam" id="PF02485">
    <property type="entry name" value="Branch"/>
    <property type="match status" value="1"/>
</dbReference>
<evidence type="ECO:0000256" key="2">
    <source>
        <dbReference type="ARBA" id="ARBA00004648"/>
    </source>
</evidence>
<gene>
    <name evidence="15" type="ORF">ACM15_09900</name>
</gene>
<evidence type="ECO:0000256" key="14">
    <source>
        <dbReference type="ARBA" id="ARBA00042865"/>
    </source>
</evidence>
<evidence type="ECO:0000256" key="8">
    <source>
        <dbReference type="ARBA" id="ARBA00022968"/>
    </source>
</evidence>
<keyword evidence="10" id="KW-0333">Golgi apparatus</keyword>
<proteinExistence type="predicted"/>
<dbReference type="AlphaFoldDB" id="A0A0J6FH42"/>
<comment type="caution">
    <text evidence="15">The sequence shown here is derived from an EMBL/GenBank/DDBJ whole genome shotgun (WGS) entry which is preliminary data.</text>
</comment>
<evidence type="ECO:0000256" key="11">
    <source>
        <dbReference type="ARBA" id="ARBA00023136"/>
    </source>
</evidence>
<dbReference type="PANTHER" id="PTHR46025">
    <property type="entry name" value="XYLOSYLTRANSFERASE OXT"/>
    <property type="match status" value="1"/>
</dbReference>
<dbReference type="PATRIC" id="fig|328812.4.peg.2565"/>
<protein>
    <recommendedName>
        <fullName evidence="14">Peptide O-xylosyltransferase</fullName>
    </recommendedName>
</protein>